<dbReference type="Proteomes" id="UP000604825">
    <property type="component" value="Unassembled WGS sequence"/>
</dbReference>
<feature type="domain" description="DUF6598" evidence="3">
    <location>
        <begin position="291"/>
        <end position="482"/>
    </location>
</feature>
<name>A0A811QXZ8_9POAL</name>
<feature type="compositionally biased region" description="Gly residues" evidence="2">
    <location>
        <begin position="228"/>
        <end position="237"/>
    </location>
</feature>
<feature type="compositionally biased region" description="Polar residues" evidence="2">
    <location>
        <begin position="523"/>
        <end position="534"/>
    </location>
</feature>
<feature type="region of interest" description="Disordered" evidence="2">
    <location>
        <begin position="501"/>
        <end position="534"/>
    </location>
</feature>
<feature type="compositionally biased region" description="Basic residues" evidence="2">
    <location>
        <begin position="212"/>
        <end position="223"/>
    </location>
</feature>
<dbReference type="OrthoDB" id="694753at2759"/>
<dbReference type="InterPro" id="IPR036041">
    <property type="entry name" value="Ribosome-inact_prot_sf"/>
</dbReference>
<comment type="catalytic activity">
    <reaction evidence="1">
        <text>Endohydrolysis of the N-glycosidic bond at one specific adenosine on the 28S rRNA.</text>
        <dbReference type="EC" id="3.2.2.22"/>
    </reaction>
</comment>
<keyword evidence="1" id="KW-0800">Toxin</keyword>
<protein>
    <recommendedName>
        <fullName evidence="3">DUF6598 domain-containing protein</fullName>
    </recommendedName>
</protein>
<dbReference type="GO" id="GO:0030598">
    <property type="term" value="F:rRNA N-glycosylase activity"/>
    <property type="evidence" value="ECO:0007669"/>
    <property type="project" value="UniProtKB-EC"/>
</dbReference>
<sequence length="534" mass="59162">MERPLVVEMTYRFEIEAYSTFISDLRTRLAQHRDAERTDVLNHPVLPRQKSGVRPARIEGNNNQRTTLAVRDDNVYLIGFKNQSGRWYEFGYSGNNEHIDPTTGTARRESMRMLGPPQQDGEPSTFLECARQQLRMLSLRRSEVVEALLRWKKDRYRQGYLLPDHLRDMLRTSSPSRALAIVELLLNRPVHRPTLWNQERRFITAGGNGGRRPGHQPPPKRTRTNPAAGGGPAGQGHGRQQQQPPNQGGGRRSHSQWQPTPVPPPEPDDGDDCVAHARPLVEIIAVRADGFHFLGTISVFDGRRGQVIYRNNLPIPIQEPRQGADEEPLPLTGPYTAISAYRSFTFRVDITGGPDGAQDRGELDWDCYDEENRYDEPVTGTITTNKGKRNVNVTYAVLSEAVEVNVEVDLLLPPGAASAVSPVIYGQIATRSLAFNGDERTWSVLFDSMRNGAEITYGRSGGFGSMAQIPLARSVVAMPLGSLAAGGKGERQASMMHLPAKRMPALSSSNAKTSSSPWATAPRDSQSRMAVTSK</sequence>
<dbReference type="InterPro" id="IPR016138">
    <property type="entry name" value="Ribosome_inactivat_prot_sub1"/>
</dbReference>
<dbReference type="AlphaFoldDB" id="A0A811QXZ8"/>
<keyword evidence="1" id="KW-0611">Plant defense</keyword>
<keyword evidence="5" id="KW-1185">Reference proteome</keyword>
<reference evidence="4" key="1">
    <citation type="submission" date="2020-10" db="EMBL/GenBank/DDBJ databases">
        <authorList>
            <person name="Han B."/>
            <person name="Lu T."/>
            <person name="Zhao Q."/>
            <person name="Huang X."/>
            <person name="Zhao Y."/>
        </authorList>
    </citation>
    <scope>NUCLEOTIDE SEQUENCE</scope>
</reference>
<feature type="compositionally biased region" description="Low complexity" evidence="2">
    <location>
        <begin position="507"/>
        <end position="516"/>
    </location>
</feature>
<comment type="caution">
    <text evidence="4">The sequence shown here is derived from an EMBL/GenBank/DDBJ whole genome shotgun (WGS) entry which is preliminary data.</text>
</comment>
<feature type="region of interest" description="Disordered" evidence="2">
    <location>
        <begin position="197"/>
        <end position="273"/>
    </location>
</feature>
<dbReference type="InterPro" id="IPR046533">
    <property type="entry name" value="DUF6598"/>
</dbReference>
<keyword evidence="1" id="KW-0378">Hydrolase</keyword>
<dbReference type="PANTHER" id="PTHR33453:SF40">
    <property type="entry name" value="RRNA N-GLYCOSYLASE"/>
    <property type="match status" value="1"/>
</dbReference>
<dbReference type="GO" id="GO:0006952">
    <property type="term" value="P:defense response"/>
    <property type="evidence" value="ECO:0007669"/>
    <property type="project" value="UniProtKB-KW"/>
</dbReference>
<evidence type="ECO:0000256" key="2">
    <source>
        <dbReference type="SAM" id="MobiDB-lite"/>
    </source>
</evidence>
<evidence type="ECO:0000313" key="5">
    <source>
        <dbReference type="Proteomes" id="UP000604825"/>
    </source>
</evidence>
<dbReference type="Pfam" id="PF00161">
    <property type="entry name" value="RIP"/>
    <property type="match status" value="1"/>
</dbReference>
<organism evidence="4 5">
    <name type="scientific">Miscanthus lutarioriparius</name>
    <dbReference type="NCBI Taxonomy" id="422564"/>
    <lineage>
        <taxon>Eukaryota</taxon>
        <taxon>Viridiplantae</taxon>
        <taxon>Streptophyta</taxon>
        <taxon>Embryophyta</taxon>
        <taxon>Tracheophyta</taxon>
        <taxon>Spermatophyta</taxon>
        <taxon>Magnoliopsida</taxon>
        <taxon>Liliopsida</taxon>
        <taxon>Poales</taxon>
        <taxon>Poaceae</taxon>
        <taxon>PACMAD clade</taxon>
        <taxon>Panicoideae</taxon>
        <taxon>Andropogonodae</taxon>
        <taxon>Andropogoneae</taxon>
        <taxon>Saccharinae</taxon>
        <taxon>Miscanthus</taxon>
    </lineage>
</organism>
<dbReference type="InterPro" id="IPR001574">
    <property type="entry name" value="Ribosome_inactivat_prot"/>
</dbReference>
<comment type="similarity">
    <text evidence="1">Belongs to the ribosome-inactivating protein family.</text>
</comment>
<dbReference type="Pfam" id="PF20241">
    <property type="entry name" value="DUF6598"/>
    <property type="match status" value="1"/>
</dbReference>
<dbReference type="EMBL" id="CAJGYO010000011">
    <property type="protein sequence ID" value="CAD6260961.1"/>
    <property type="molecule type" value="Genomic_DNA"/>
</dbReference>
<dbReference type="SUPFAM" id="SSF56371">
    <property type="entry name" value="Ribosome inactivating proteins (RIP)"/>
    <property type="match status" value="1"/>
</dbReference>
<accession>A0A811QXZ8</accession>
<evidence type="ECO:0000259" key="3">
    <source>
        <dbReference type="Pfam" id="PF20241"/>
    </source>
</evidence>
<dbReference type="GO" id="GO:0090729">
    <property type="term" value="F:toxin activity"/>
    <property type="evidence" value="ECO:0007669"/>
    <property type="project" value="UniProtKB-KW"/>
</dbReference>
<proteinExistence type="inferred from homology"/>
<dbReference type="GO" id="GO:0017148">
    <property type="term" value="P:negative regulation of translation"/>
    <property type="evidence" value="ECO:0007669"/>
    <property type="project" value="UniProtKB-KW"/>
</dbReference>
<gene>
    <name evidence="4" type="ORF">NCGR_LOCUS44384</name>
</gene>
<keyword evidence="1" id="KW-0652">Protein synthesis inhibitor</keyword>
<evidence type="ECO:0000313" key="4">
    <source>
        <dbReference type="EMBL" id="CAD6260961.1"/>
    </source>
</evidence>
<evidence type="ECO:0000256" key="1">
    <source>
        <dbReference type="RuleBase" id="RU004915"/>
    </source>
</evidence>
<dbReference type="PANTHER" id="PTHR33453">
    <property type="match status" value="1"/>
</dbReference>
<dbReference type="Gene3D" id="3.40.420.10">
    <property type="entry name" value="Ricin (A subunit), domain 1"/>
    <property type="match status" value="1"/>
</dbReference>